<dbReference type="Gene3D" id="1.10.357.140">
    <property type="entry name" value="UbiA prenyltransferase"/>
    <property type="match status" value="1"/>
</dbReference>
<proteinExistence type="predicted"/>
<evidence type="ECO:0000256" key="1">
    <source>
        <dbReference type="SAM" id="Phobius"/>
    </source>
</evidence>
<evidence type="ECO:0008006" key="3">
    <source>
        <dbReference type="Google" id="ProtNLM"/>
    </source>
</evidence>
<feature type="transmembrane region" description="Helical" evidence="1">
    <location>
        <begin position="7"/>
        <end position="27"/>
    </location>
</feature>
<dbReference type="AlphaFoldDB" id="X1QFI7"/>
<keyword evidence="1" id="KW-1133">Transmembrane helix</keyword>
<sequence>MFTPERLLIASVAFISFCFAASSMYVFNDIMDLQGDRFHPIK</sequence>
<dbReference type="EMBL" id="BARV01043074">
    <property type="protein sequence ID" value="GAI53576.1"/>
    <property type="molecule type" value="Genomic_DNA"/>
</dbReference>
<gene>
    <name evidence="2" type="ORF">S06H3_64473</name>
</gene>
<accession>X1QFI7</accession>
<keyword evidence="1" id="KW-0472">Membrane</keyword>
<dbReference type="InterPro" id="IPR044878">
    <property type="entry name" value="UbiA_sf"/>
</dbReference>
<reference evidence="2" key="1">
    <citation type="journal article" date="2014" name="Front. Microbiol.">
        <title>High frequency of phylogenetically diverse reductive dehalogenase-homologous genes in deep subseafloor sedimentary metagenomes.</title>
        <authorList>
            <person name="Kawai M."/>
            <person name="Futagami T."/>
            <person name="Toyoda A."/>
            <person name="Takaki Y."/>
            <person name="Nishi S."/>
            <person name="Hori S."/>
            <person name="Arai W."/>
            <person name="Tsubouchi T."/>
            <person name="Morono Y."/>
            <person name="Uchiyama I."/>
            <person name="Ito T."/>
            <person name="Fujiyama A."/>
            <person name="Inagaki F."/>
            <person name="Takami H."/>
        </authorList>
    </citation>
    <scope>NUCLEOTIDE SEQUENCE</scope>
    <source>
        <strain evidence="2">Expedition CK06-06</strain>
    </source>
</reference>
<organism evidence="2">
    <name type="scientific">marine sediment metagenome</name>
    <dbReference type="NCBI Taxonomy" id="412755"/>
    <lineage>
        <taxon>unclassified sequences</taxon>
        <taxon>metagenomes</taxon>
        <taxon>ecological metagenomes</taxon>
    </lineage>
</organism>
<protein>
    <recommendedName>
        <fullName evidence="3">Decaprenyl-phosphate phosphoribosyltransferase</fullName>
    </recommendedName>
</protein>
<evidence type="ECO:0000313" key="2">
    <source>
        <dbReference type="EMBL" id="GAI53576.1"/>
    </source>
</evidence>
<name>X1QFI7_9ZZZZ</name>
<keyword evidence="1" id="KW-0812">Transmembrane</keyword>
<feature type="non-terminal residue" evidence="2">
    <location>
        <position position="42"/>
    </location>
</feature>
<comment type="caution">
    <text evidence="2">The sequence shown here is derived from an EMBL/GenBank/DDBJ whole genome shotgun (WGS) entry which is preliminary data.</text>
</comment>